<proteinExistence type="predicted"/>
<evidence type="ECO:0000313" key="1">
    <source>
        <dbReference type="EMBL" id="APD92293.1"/>
    </source>
</evidence>
<sequence length="332" mass="36204">MDYKAADLNVTLPDGLEVKAKAHFADNLVSVGSEEKLPGVQRIDFPLQAHLRNYKDEEGTPLSLEDIGFAIQFAINDGGVKADKWESGLSFSMENGDPDKPELITTNAKKVTALTFASDMDVMPSWIMRNDEEVALLRSYFPNEGLDAVDVSSTEKRQSVLMVATELAALKTSLEHSITPTEALRRTSDMMAELNGLPGGASRLIEIALPSLRTFEEISNEARFTDAPGALPSLESGQFKVSVDGVSEAIPMIPSNVAVKMFDIGSEQRKATALYLYESTPIEPEQLMLLAVTETLPDGDIGVSIGDNAEELIHKLDLKNAKEIEFKPTMGR</sequence>
<organism evidence="1 2">
    <name type="scientific">Alteromonas mediterranea</name>
    <dbReference type="NCBI Taxonomy" id="314275"/>
    <lineage>
        <taxon>Bacteria</taxon>
        <taxon>Pseudomonadati</taxon>
        <taxon>Pseudomonadota</taxon>
        <taxon>Gammaproteobacteria</taxon>
        <taxon>Alteromonadales</taxon>
        <taxon>Alteromonadaceae</taxon>
        <taxon>Alteromonas/Salinimonas group</taxon>
        <taxon>Alteromonas</taxon>
    </lineage>
</organism>
<reference evidence="1 2" key="1">
    <citation type="submission" date="2016-11" db="EMBL/GenBank/DDBJ databases">
        <title>Networking in microbes: conjugative elements and plasmids in the genus Alteromonas.</title>
        <authorList>
            <person name="Lopez-Perez M."/>
            <person name="Ramon-Marco N."/>
            <person name="Rodriguez-Valera F."/>
        </authorList>
    </citation>
    <scope>NUCLEOTIDE SEQUENCE [LARGE SCALE GENOMIC DNA]</scope>
    <source>
        <strain evidence="1 2">CP48</strain>
        <plasmid evidence="2">pamcp48-600</plasmid>
    </source>
</reference>
<geneLocation type="plasmid" evidence="2">
    <name>pamcp48-600</name>
</geneLocation>
<evidence type="ECO:0000313" key="2">
    <source>
        <dbReference type="Proteomes" id="UP000182101"/>
    </source>
</evidence>
<dbReference type="Proteomes" id="UP000182101">
    <property type="component" value="Plasmid pAMCP48-600"/>
</dbReference>
<keyword evidence="1" id="KW-0614">Plasmid</keyword>
<protein>
    <submittedName>
        <fullName evidence="1">Uncharacterized protein</fullName>
    </submittedName>
</protein>
<accession>A0AAC9JI48</accession>
<name>A0AAC9JI48_9ALTE</name>
<dbReference type="EMBL" id="CP018025">
    <property type="protein sequence ID" value="APD92293.1"/>
    <property type="molecule type" value="Genomic_DNA"/>
</dbReference>
<dbReference type="AlphaFoldDB" id="A0AAC9JI48"/>
<dbReference type="RefSeq" id="WP_071960907.1">
    <property type="nucleotide sequence ID" value="NZ_CP018025.1"/>
</dbReference>
<gene>
    <name evidence="1" type="ORF">BM524_20520</name>
</gene>